<protein>
    <submittedName>
        <fullName evidence="1">Uncharacterized protein</fullName>
    </submittedName>
</protein>
<dbReference type="EMBL" id="CP031310">
    <property type="protein sequence ID" value="QCC51355.1"/>
    <property type="molecule type" value="Genomic_DNA"/>
</dbReference>
<keyword evidence="2" id="KW-1185">Reference proteome</keyword>
<evidence type="ECO:0000313" key="2">
    <source>
        <dbReference type="Proteomes" id="UP000296706"/>
    </source>
</evidence>
<reference evidence="1 2" key="1">
    <citation type="journal article" date="2019" name="Nat. Commun.">
        <title>A new type of DNA phosphorothioation-based antiviral system in archaea.</title>
        <authorList>
            <person name="Xiong L."/>
            <person name="Liu S."/>
            <person name="Chen S."/>
            <person name="Xiao Y."/>
            <person name="Zhu B."/>
            <person name="Gao Y."/>
            <person name="Zhang Y."/>
            <person name="Chen B."/>
            <person name="Luo J."/>
            <person name="Deng Z."/>
            <person name="Chen X."/>
            <person name="Wang L."/>
            <person name="Chen S."/>
        </authorList>
    </citation>
    <scope>NUCLEOTIDE SEQUENCE [LARGE SCALE GENOMIC DNA]</scope>
    <source>
        <strain evidence="1 2">CBA1105</strain>
    </source>
</reference>
<name>A0A4D6HCN4_9EURY</name>
<sequence>MADNAFLDKGIILGYCFYTDTHHIRCREYIESTDTEFYATKQVEDIFQNAKDHIIRKHRRAISTFIRWVKQEFTGTLTAEDVTEIQNHVDRRENPAWRYLIDYFTDKSGEDVYPVCKKLRQIARDIEQLAEERNEELQPKILGWIRFESYPELKDDLRSLFEKDEEDYWIAVDAHDLALNVDGTTELATNNPSDFDDETVREEILTQTAIDEITLVFVSRSYSP</sequence>
<dbReference type="RefSeq" id="WP_049995035.1">
    <property type="nucleotide sequence ID" value="NZ_CP031310.1"/>
</dbReference>
<dbReference type="AlphaFoldDB" id="A0A4D6HCN4"/>
<organism evidence="1 2">
    <name type="scientific">Halapricum salinum</name>
    <dbReference type="NCBI Taxonomy" id="1457250"/>
    <lineage>
        <taxon>Archaea</taxon>
        <taxon>Methanobacteriati</taxon>
        <taxon>Methanobacteriota</taxon>
        <taxon>Stenosarchaea group</taxon>
        <taxon>Halobacteria</taxon>
        <taxon>Halobacteriales</taxon>
        <taxon>Haloarculaceae</taxon>
        <taxon>Halapricum</taxon>
    </lineage>
</organism>
<dbReference type="KEGG" id="hsn:DV733_08905"/>
<dbReference type="GeneID" id="39847976"/>
<dbReference type="Proteomes" id="UP000296706">
    <property type="component" value="Chromosome"/>
</dbReference>
<dbReference type="OrthoDB" id="192447at2157"/>
<proteinExistence type="predicted"/>
<gene>
    <name evidence="1" type="ORF">DV733_08905</name>
</gene>
<accession>A0A4D6HCN4</accession>
<evidence type="ECO:0000313" key="1">
    <source>
        <dbReference type="EMBL" id="QCC51355.1"/>
    </source>
</evidence>